<reference evidence="2" key="1">
    <citation type="journal article" date="2020" name="bioRxiv">
        <title>Chromosome-level reference genome of the European wasp spider Argiope bruennichi: a resource for studies on range expansion and evolutionary adaptation.</title>
        <authorList>
            <person name="Sheffer M.M."/>
            <person name="Hoppe A."/>
            <person name="Krehenwinkel H."/>
            <person name="Uhl G."/>
            <person name="Kuss A.W."/>
            <person name="Jensen L."/>
            <person name="Jensen C."/>
            <person name="Gillespie R.G."/>
            <person name="Hoff K.J."/>
            <person name="Prost S."/>
        </authorList>
    </citation>
    <scope>NUCLEOTIDE SEQUENCE</scope>
</reference>
<dbReference type="SUPFAM" id="SSF56219">
    <property type="entry name" value="DNase I-like"/>
    <property type="match status" value="1"/>
</dbReference>
<dbReference type="Pfam" id="PF14529">
    <property type="entry name" value="Exo_endo_phos_2"/>
    <property type="match status" value="1"/>
</dbReference>
<sequence length="344" mass="38815">MAAIDVDASFRSFEECLESLENVLNCVGNPSKKLREGARTALGKLKLHFTKVSNGSASIKHNDIHHDITASVKQPTYASVVAPSIVENEIHSMDNNVIVCSNDNNSTSEEVRKILKAQLNPIELQAEVKKMRTINNNRVLVQCVSKNDKERFLNAVKKILIPCMCLLRKNLPNEIGDQEVLQLLKEQNPELGEKKELWEYGREISYLFVSYYFEPSKNIDSDLQKINQFFSNFPINKLVWSMDGNSKSETWFSPLSDSRGIKLTEFISAHNLFVINEDCGPTFCGSQGSSYIDVTVVGTDLLEDVSCWHLPTYDSLSDHKSIEFEVILDPHPPLKEGDSCTFHL</sequence>
<dbReference type="EMBL" id="JABXBU010002072">
    <property type="protein sequence ID" value="KAF8778416.1"/>
    <property type="molecule type" value="Genomic_DNA"/>
</dbReference>
<dbReference type="PANTHER" id="PTHR33273">
    <property type="entry name" value="DOMAIN-CONTAINING PROTEIN, PUTATIVE-RELATED"/>
    <property type="match status" value="1"/>
</dbReference>
<name>A0A8T0EVJ9_ARGBR</name>
<evidence type="ECO:0000313" key="2">
    <source>
        <dbReference type="EMBL" id="KAF8778416.1"/>
    </source>
</evidence>
<keyword evidence="3" id="KW-1185">Reference proteome</keyword>
<feature type="domain" description="Endonuclease/exonuclease/phosphatase" evidence="1">
    <location>
        <begin position="207"/>
        <end position="322"/>
    </location>
</feature>
<dbReference type="GO" id="GO:0003824">
    <property type="term" value="F:catalytic activity"/>
    <property type="evidence" value="ECO:0007669"/>
    <property type="project" value="InterPro"/>
</dbReference>
<dbReference type="Gene3D" id="3.60.10.10">
    <property type="entry name" value="Endonuclease/exonuclease/phosphatase"/>
    <property type="match status" value="1"/>
</dbReference>
<protein>
    <recommendedName>
        <fullName evidence="1">Endonuclease/exonuclease/phosphatase domain-containing protein</fullName>
    </recommendedName>
</protein>
<evidence type="ECO:0000259" key="1">
    <source>
        <dbReference type="Pfam" id="PF14529"/>
    </source>
</evidence>
<dbReference type="InterPro" id="IPR036691">
    <property type="entry name" value="Endo/exonu/phosph_ase_sf"/>
</dbReference>
<dbReference type="Proteomes" id="UP000807504">
    <property type="component" value="Unassembled WGS sequence"/>
</dbReference>
<dbReference type="AlphaFoldDB" id="A0A8T0EVJ9"/>
<comment type="caution">
    <text evidence="2">The sequence shown here is derived from an EMBL/GenBank/DDBJ whole genome shotgun (WGS) entry which is preliminary data.</text>
</comment>
<proteinExistence type="predicted"/>
<evidence type="ECO:0000313" key="3">
    <source>
        <dbReference type="Proteomes" id="UP000807504"/>
    </source>
</evidence>
<gene>
    <name evidence="2" type="ORF">HNY73_015140</name>
</gene>
<dbReference type="PANTHER" id="PTHR33273:SF2">
    <property type="entry name" value="ENDONUCLEASE_EXONUCLEASE_PHOSPHATASE DOMAIN-CONTAINING PROTEIN"/>
    <property type="match status" value="1"/>
</dbReference>
<dbReference type="InterPro" id="IPR005135">
    <property type="entry name" value="Endo/exonuclease/phosphatase"/>
</dbReference>
<organism evidence="2 3">
    <name type="scientific">Argiope bruennichi</name>
    <name type="common">Wasp spider</name>
    <name type="synonym">Aranea bruennichi</name>
    <dbReference type="NCBI Taxonomy" id="94029"/>
    <lineage>
        <taxon>Eukaryota</taxon>
        <taxon>Metazoa</taxon>
        <taxon>Ecdysozoa</taxon>
        <taxon>Arthropoda</taxon>
        <taxon>Chelicerata</taxon>
        <taxon>Arachnida</taxon>
        <taxon>Araneae</taxon>
        <taxon>Araneomorphae</taxon>
        <taxon>Entelegynae</taxon>
        <taxon>Araneoidea</taxon>
        <taxon>Araneidae</taxon>
        <taxon>Argiope</taxon>
    </lineage>
</organism>
<reference evidence="2" key="2">
    <citation type="submission" date="2020-06" db="EMBL/GenBank/DDBJ databases">
        <authorList>
            <person name="Sheffer M."/>
        </authorList>
    </citation>
    <scope>NUCLEOTIDE SEQUENCE</scope>
</reference>
<accession>A0A8T0EVJ9</accession>